<dbReference type="HOGENOM" id="CLU_157896_1_0_11"/>
<dbReference type="EMBL" id="CANL01000025">
    <property type="protein sequence ID" value="CCM63907.1"/>
    <property type="molecule type" value="Genomic_DNA"/>
</dbReference>
<comment type="caution">
    <text evidence="2">The sequence shown here is derived from an EMBL/GenBank/DDBJ whole genome shotgun (WGS) entry which is preliminary data.</text>
</comment>
<reference evidence="2 3" key="1">
    <citation type="journal article" date="2013" name="ISME J.">
        <title>Metabolic model for the filamentous 'Candidatus Microthrix parvicella' based on genomic and metagenomic analyses.</title>
        <authorList>
            <person name="Jon McIlroy S."/>
            <person name="Kristiansen R."/>
            <person name="Albertsen M."/>
            <person name="Michael Karst S."/>
            <person name="Rossetti S."/>
            <person name="Lund Nielsen J."/>
            <person name="Tandoi V."/>
            <person name="James Seviour R."/>
            <person name="Nielsen P.H."/>
        </authorList>
    </citation>
    <scope>NUCLEOTIDE SEQUENCE [LARGE SCALE GENOMIC DNA]</scope>
    <source>
        <strain evidence="2 3">RN1</strain>
    </source>
</reference>
<dbReference type="Pfam" id="PF05437">
    <property type="entry name" value="AzlD"/>
    <property type="match status" value="1"/>
</dbReference>
<evidence type="ECO:0000313" key="3">
    <source>
        <dbReference type="Proteomes" id="UP000018291"/>
    </source>
</evidence>
<accession>R4Z5Q4</accession>
<feature type="transmembrane region" description="Helical" evidence="1">
    <location>
        <begin position="6"/>
        <end position="24"/>
    </location>
</feature>
<keyword evidence="1" id="KW-0812">Transmembrane</keyword>
<dbReference type="STRING" id="1229780.BN381_310003"/>
<name>R4Z5Q4_9ACTN</name>
<gene>
    <name evidence="2" type="ORF">BN381_310003</name>
</gene>
<dbReference type="Proteomes" id="UP000018291">
    <property type="component" value="Unassembled WGS sequence"/>
</dbReference>
<dbReference type="AlphaFoldDB" id="R4Z5Q4"/>
<evidence type="ECO:0000256" key="1">
    <source>
        <dbReference type="SAM" id="Phobius"/>
    </source>
</evidence>
<dbReference type="eggNOG" id="ENOG5033BAU">
    <property type="taxonomic scope" value="Bacteria"/>
</dbReference>
<sequence length="100" mass="10537">MTLLIIVLVGVGSYLFRSVFILALSDRTPPPVVSKALRNVGPAVLSALVATDLWGTNAPAVGTPEMVGVVAAGLAAWRTRNLIVAVVVGMVVRWVLMAWL</sequence>
<keyword evidence="1" id="KW-1133">Transmembrane helix</keyword>
<dbReference type="InterPro" id="IPR008407">
    <property type="entry name" value="Brnchd-chn_aa_trnsp_AzlD"/>
</dbReference>
<keyword evidence="3" id="KW-1185">Reference proteome</keyword>
<organism evidence="2 3">
    <name type="scientific">Candidatus Neomicrothrix parvicella RN1</name>
    <dbReference type="NCBI Taxonomy" id="1229780"/>
    <lineage>
        <taxon>Bacteria</taxon>
        <taxon>Bacillati</taxon>
        <taxon>Actinomycetota</taxon>
        <taxon>Acidimicrobiia</taxon>
        <taxon>Acidimicrobiales</taxon>
        <taxon>Microthrixaceae</taxon>
        <taxon>Candidatus Neomicrothrix</taxon>
    </lineage>
</organism>
<dbReference type="RefSeq" id="WP_012227259.1">
    <property type="nucleotide sequence ID" value="NZ_HG422565.1"/>
</dbReference>
<evidence type="ECO:0000313" key="2">
    <source>
        <dbReference type="EMBL" id="CCM63907.1"/>
    </source>
</evidence>
<keyword evidence="1" id="KW-0472">Membrane</keyword>
<protein>
    <submittedName>
        <fullName evidence="2">Putative Membrane protein</fullName>
    </submittedName>
</protein>
<proteinExistence type="predicted"/>
<feature type="transmembrane region" description="Helical" evidence="1">
    <location>
        <begin position="75"/>
        <end position="96"/>
    </location>
</feature>